<keyword evidence="1" id="KW-1133">Transmembrane helix</keyword>
<evidence type="ECO:0000313" key="2">
    <source>
        <dbReference type="EMBL" id="RBQ29466.1"/>
    </source>
</evidence>
<reference evidence="2 3" key="1">
    <citation type="submission" date="2017-10" db="EMBL/GenBank/DDBJ databases">
        <title>Genomics of the genus Arcobacter.</title>
        <authorList>
            <person name="Perez-Cataluna A."/>
            <person name="Figueras M.J."/>
        </authorList>
    </citation>
    <scope>NUCLEOTIDE SEQUENCE [LARGE SCALE GENOMIC DNA]</scope>
    <source>
        <strain evidence="2 3">CECT 9230</strain>
    </source>
</reference>
<keyword evidence="1" id="KW-0812">Transmembrane</keyword>
<sequence length="124" mass="14444">MSDFIDCPDCNNKILSRLGTICPNCGFTVGYFNGDKRRKSYAKLFALNVFTPFLVFFTVLFSQINIYSFIFSIVFAIFMAFKSCPIHFRDIFASRFEKIFFWGVWIVFNSFLIVLVANITYKSI</sequence>
<evidence type="ECO:0000313" key="3">
    <source>
        <dbReference type="Proteomes" id="UP000252669"/>
    </source>
</evidence>
<dbReference type="RefSeq" id="WP_113893563.1">
    <property type="nucleotide sequence ID" value="NZ_JANJGA010000001.1"/>
</dbReference>
<keyword evidence="3" id="KW-1185">Reference proteome</keyword>
<evidence type="ECO:0000256" key="1">
    <source>
        <dbReference type="SAM" id="Phobius"/>
    </source>
</evidence>
<feature type="transmembrane region" description="Helical" evidence="1">
    <location>
        <begin position="100"/>
        <end position="121"/>
    </location>
</feature>
<feature type="transmembrane region" description="Helical" evidence="1">
    <location>
        <begin position="66"/>
        <end position="88"/>
    </location>
</feature>
<dbReference type="AlphaFoldDB" id="A0A366MT73"/>
<accession>A0A366MT73</accession>
<organism evidence="2 3">
    <name type="scientific">Aliarcobacter vitoriensis</name>
    <dbReference type="NCBI Taxonomy" id="2011099"/>
    <lineage>
        <taxon>Bacteria</taxon>
        <taxon>Pseudomonadati</taxon>
        <taxon>Campylobacterota</taxon>
        <taxon>Epsilonproteobacteria</taxon>
        <taxon>Campylobacterales</taxon>
        <taxon>Arcobacteraceae</taxon>
        <taxon>Aliarcobacter</taxon>
    </lineage>
</organism>
<dbReference type="OrthoDB" id="5347483at2"/>
<proteinExistence type="predicted"/>
<comment type="caution">
    <text evidence="2">The sequence shown here is derived from an EMBL/GenBank/DDBJ whole genome shotgun (WGS) entry which is preliminary data.</text>
</comment>
<gene>
    <name evidence="2" type="ORF">CRU91_03805</name>
</gene>
<dbReference type="EMBL" id="PDKB01000005">
    <property type="protein sequence ID" value="RBQ29466.1"/>
    <property type="molecule type" value="Genomic_DNA"/>
</dbReference>
<feature type="transmembrane region" description="Helical" evidence="1">
    <location>
        <begin position="41"/>
        <end position="60"/>
    </location>
</feature>
<dbReference type="Proteomes" id="UP000252669">
    <property type="component" value="Unassembled WGS sequence"/>
</dbReference>
<name>A0A366MT73_9BACT</name>
<protein>
    <submittedName>
        <fullName evidence="2">Uncharacterized protein</fullName>
    </submittedName>
</protein>
<keyword evidence="1" id="KW-0472">Membrane</keyword>